<dbReference type="InterPro" id="IPR009057">
    <property type="entry name" value="Homeodomain-like_sf"/>
</dbReference>
<name>A0A482U8G7_9PSED</name>
<feature type="DNA-binding region" description="H-T-H motif" evidence="4">
    <location>
        <begin position="27"/>
        <end position="46"/>
    </location>
</feature>
<dbReference type="Proteomes" id="UP000282800">
    <property type="component" value="Unassembled WGS sequence"/>
</dbReference>
<dbReference type="PROSITE" id="PS50977">
    <property type="entry name" value="HTH_TETR_2"/>
    <property type="match status" value="1"/>
</dbReference>
<evidence type="ECO:0000313" key="7">
    <source>
        <dbReference type="Proteomes" id="UP000282800"/>
    </source>
</evidence>
<reference evidence="6 7" key="1">
    <citation type="submission" date="2019-01" db="EMBL/GenBank/DDBJ databases">
        <title>High-quality draft genome of. Pseudomonas songnenensis str. L103, a full-fledged denitrifier isolated from 100 meters deep aquifer in a heavily nitrogen fertilized agricultural area.</title>
        <authorList>
            <person name="Liu M."/>
            <person name="Liu B."/>
        </authorList>
    </citation>
    <scope>NUCLEOTIDE SEQUENCE [LARGE SCALE GENOMIC DNA]</scope>
    <source>
        <strain evidence="6 7">L103</strain>
    </source>
</reference>
<dbReference type="PANTHER" id="PTHR47506:SF6">
    <property type="entry name" value="HTH-TYPE TRANSCRIPTIONAL REPRESSOR NEMR"/>
    <property type="match status" value="1"/>
</dbReference>
<proteinExistence type="predicted"/>
<evidence type="ECO:0000313" key="6">
    <source>
        <dbReference type="EMBL" id="RYJ58369.1"/>
    </source>
</evidence>
<dbReference type="PANTHER" id="PTHR47506">
    <property type="entry name" value="TRANSCRIPTIONAL REGULATORY PROTEIN"/>
    <property type="match status" value="1"/>
</dbReference>
<comment type="caution">
    <text evidence="6">The sequence shown here is derived from an EMBL/GenBank/DDBJ whole genome shotgun (WGS) entry which is preliminary data.</text>
</comment>
<evidence type="ECO:0000256" key="4">
    <source>
        <dbReference type="PROSITE-ProRule" id="PRU00335"/>
    </source>
</evidence>
<dbReference type="InterPro" id="IPR036271">
    <property type="entry name" value="Tet_transcr_reg_TetR-rel_C_sf"/>
</dbReference>
<keyword evidence="3" id="KW-0804">Transcription</keyword>
<dbReference type="Gene3D" id="1.10.357.10">
    <property type="entry name" value="Tetracycline Repressor, domain 2"/>
    <property type="match status" value="1"/>
</dbReference>
<protein>
    <submittedName>
        <fullName evidence="6">TetR family transcriptional regulator</fullName>
    </submittedName>
</protein>
<dbReference type="InterPro" id="IPR011075">
    <property type="entry name" value="TetR_C"/>
</dbReference>
<sequence>MARHSVREPLIDAALETLQLSGFNGCAVQDITQAAGVPKGSFYNHFESKEAIALMALERFWELGAERRALLSDTTIDPVVRLKKHFKALSDAVIAQEFRKGCLIGNFSSEMAKNGDIRTRLATIYTQWGKTIASCVEEAAAAKRVIPKLPAETIANFLINAWEGSVLRAKVEQNQAALDQFNQAVFASFFT</sequence>
<dbReference type="OrthoDB" id="4541465at2"/>
<dbReference type="SUPFAM" id="SSF48498">
    <property type="entry name" value="Tetracyclin repressor-like, C-terminal domain"/>
    <property type="match status" value="1"/>
</dbReference>
<dbReference type="RefSeq" id="WP_125898753.1">
    <property type="nucleotide sequence ID" value="NZ_RWYU02000014.1"/>
</dbReference>
<dbReference type="Pfam" id="PF16925">
    <property type="entry name" value="TetR_C_13"/>
    <property type="match status" value="1"/>
</dbReference>
<dbReference type="InterPro" id="IPR001647">
    <property type="entry name" value="HTH_TetR"/>
</dbReference>
<dbReference type="Pfam" id="PF00440">
    <property type="entry name" value="TetR_N"/>
    <property type="match status" value="1"/>
</dbReference>
<evidence type="ECO:0000256" key="3">
    <source>
        <dbReference type="ARBA" id="ARBA00023163"/>
    </source>
</evidence>
<dbReference type="SUPFAM" id="SSF46689">
    <property type="entry name" value="Homeodomain-like"/>
    <property type="match status" value="1"/>
</dbReference>
<dbReference type="GO" id="GO:0003677">
    <property type="term" value="F:DNA binding"/>
    <property type="evidence" value="ECO:0007669"/>
    <property type="project" value="UniProtKB-UniRule"/>
</dbReference>
<organism evidence="6 7">
    <name type="scientific">Pseudomonas songnenensis</name>
    <dbReference type="NCBI Taxonomy" id="1176259"/>
    <lineage>
        <taxon>Bacteria</taxon>
        <taxon>Pseudomonadati</taxon>
        <taxon>Pseudomonadota</taxon>
        <taxon>Gammaproteobacteria</taxon>
        <taxon>Pseudomonadales</taxon>
        <taxon>Pseudomonadaceae</taxon>
        <taxon>Pseudomonas</taxon>
    </lineage>
</organism>
<keyword evidence="2 4" id="KW-0238">DNA-binding</keyword>
<gene>
    <name evidence="6" type="ORF">EJA06_022490</name>
</gene>
<dbReference type="AlphaFoldDB" id="A0A482U8G7"/>
<evidence type="ECO:0000256" key="2">
    <source>
        <dbReference type="ARBA" id="ARBA00023125"/>
    </source>
</evidence>
<evidence type="ECO:0000256" key="1">
    <source>
        <dbReference type="ARBA" id="ARBA00023015"/>
    </source>
</evidence>
<evidence type="ECO:0000259" key="5">
    <source>
        <dbReference type="PROSITE" id="PS50977"/>
    </source>
</evidence>
<accession>A0A482U8G7</accession>
<dbReference type="PRINTS" id="PR00455">
    <property type="entry name" value="HTHTETR"/>
</dbReference>
<feature type="domain" description="HTH tetR-type" evidence="5">
    <location>
        <begin position="4"/>
        <end position="64"/>
    </location>
</feature>
<dbReference type="EMBL" id="RWYU02000014">
    <property type="protein sequence ID" value="RYJ58369.1"/>
    <property type="molecule type" value="Genomic_DNA"/>
</dbReference>
<keyword evidence="1" id="KW-0805">Transcription regulation</keyword>